<dbReference type="PROSITE" id="PS50002">
    <property type="entry name" value="SH3"/>
    <property type="match status" value="1"/>
</dbReference>
<evidence type="ECO:0000313" key="6">
    <source>
        <dbReference type="Proteomes" id="UP000242146"/>
    </source>
</evidence>
<feature type="region of interest" description="Disordered" evidence="3">
    <location>
        <begin position="1"/>
        <end position="94"/>
    </location>
</feature>
<feature type="compositionally biased region" description="Polar residues" evidence="3">
    <location>
        <begin position="34"/>
        <end position="52"/>
    </location>
</feature>
<evidence type="ECO:0000256" key="3">
    <source>
        <dbReference type="SAM" id="MobiDB-lite"/>
    </source>
</evidence>
<dbReference type="Gene3D" id="2.30.30.40">
    <property type="entry name" value="SH3 Domains"/>
    <property type="match status" value="1"/>
</dbReference>
<evidence type="ECO:0000259" key="4">
    <source>
        <dbReference type="PROSITE" id="PS50002"/>
    </source>
</evidence>
<name>A0A1X2G4K0_9FUNG</name>
<dbReference type="CDD" id="cd00174">
    <property type="entry name" value="SH3"/>
    <property type="match status" value="1"/>
</dbReference>
<evidence type="ECO:0000256" key="2">
    <source>
        <dbReference type="PROSITE-ProRule" id="PRU00192"/>
    </source>
</evidence>
<feature type="domain" description="SH3" evidence="4">
    <location>
        <begin position="95"/>
        <end position="138"/>
    </location>
</feature>
<dbReference type="STRING" id="101127.A0A1X2G4K0"/>
<keyword evidence="6" id="KW-1185">Reference proteome</keyword>
<dbReference type="SUPFAM" id="SSF50044">
    <property type="entry name" value="SH3-domain"/>
    <property type="match status" value="1"/>
</dbReference>
<feature type="compositionally biased region" description="Pro residues" evidence="3">
    <location>
        <begin position="69"/>
        <end position="91"/>
    </location>
</feature>
<dbReference type="AlphaFoldDB" id="A0A1X2G4K0"/>
<protein>
    <recommendedName>
        <fullName evidence="4">SH3 domain-containing protein</fullName>
    </recommendedName>
</protein>
<dbReference type="OrthoDB" id="19092at2759"/>
<dbReference type="PRINTS" id="PR00452">
    <property type="entry name" value="SH3DOMAIN"/>
</dbReference>
<gene>
    <name evidence="5" type="ORF">DM01DRAFT_1340377</name>
</gene>
<sequence length="138" mass="14786">MLPSTDAQHQPRLTPPSRPSSTTSTGARPPLPTRRSTNGSPGPTPAPRSSNGPKLPSRRTTDQLDSHSPYPPPLQAQPVLVPEPTPAPPPYQAAVGQQTVEAIYDYAGEDPATDLSFRKGDLIQVTEHGKREEFSSLC</sequence>
<dbReference type="Proteomes" id="UP000242146">
    <property type="component" value="Unassembled WGS sequence"/>
</dbReference>
<evidence type="ECO:0000313" key="5">
    <source>
        <dbReference type="EMBL" id="ORX44620.1"/>
    </source>
</evidence>
<accession>A0A1X2G4K0</accession>
<organism evidence="5 6">
    <name type="scientific">Hesseltinella vesiculosa</name>
    <dbReference type="NCBI Taxonomy" id="101127"/>
    <lineage>
        <taxon>Eukaryota</taxon>
        <taxon>Fungi</taxon>
        <taxon>Fungi incertae sedis</taxon>
        <taxon>Mucoromycota</taxon>
        <taxon>Mucoromycotina</taxon>
        <taxon>Mucoromycetes</taxon>
        <taxon>Mucorales</taxon>
        <taxon>Cunninghamellaceae</taxon>
        <taxon>Hesseltinella</taxon>
    </lineage>
</organism>
<reference evidence="5 6" key="1">
    <citation type="submission" date="2016-07" db="EMBL/GenBank/DDBJ databases">
        <title>Pervasive Adenine N6-methylation of Active Genes in Fungi.</title>
        <authorList>
            <consortium name="DOE Joint Genome Institute"/>
            <person name="Mondo S.J."/>
            <person name="Dannebaum R.O."/>
            <person name="Kuo R.C."/>
            <person name="Labutti K."/>
            <person name="Haridas S."/>
            <person name="Kuo A."/>
            <person name="Salamov A."/>
            <person name="Ahrendt S.R."/>
            <person name="Lipzen A."/>
            <person name="Sullivan W."/>
            <person name="Andreopoulos W.B."/>
            <person name="Clum A."/>
            <person name="Lindquist E."/>
            <person name="Daum C."/>
            <person name="Ramamoorthy G.K."/>
            <person name="Gryganskyi A."/>
            <person name="Culley D."/>
            <person name="Magnuson J.K."/>
            <person name="James T.Y."/>
            <person name="O'Malley M.A."/>
            <person name="Stajich J.E."/>
            <person name="Spatafora J.W."/>
            <person name="Visel A."/>
            <person name="Grigoriev I.V."/>
        </authorList>
    </citation>
    <scope>NUCLEOTIDE SEQUENCE [LARGE SCALE GENOMIC DNA]</scope>
    <source>
        <strain evidence="5 6">NRRL 3301</strain>
    </source>
</reference>
<feature type="compositionally biased region" description="Low complexity" evidence="3">
    <location>
        <begin position="19"/>
        <end position="28"/>
    </location>
</feature>
<dbReference type="Pfam" id="PF00018">
    <property type="entry name" value="SH3_1"/>
    <property type="match status" value="1"/>
</dbReference>
<proteinExistence type="predicted"/>
<dbReference type="EMBL" id="MCGT01000047">
    <property type="protein sequence ID" value="ORX44620.1"/>
    <property type="molecule type" value="Genomic_DNA"/>
</dbReference>
<dbReference type="InterPro" id="IPR001452">
    <property type="entry name" value="SH3_domain"/>
</dbReference>
<evidence type="ECO:0000256" key="1">
    <source>
        <dbReference type="ARBA" id="ARBA00022443"/>
    </source>
</evidence>
<keyword evidence="1 2" id="KW-0728">SH3 domain</keyword>
<comment type="caution">
    <text evidence="5">The sequence shown here is derived from an EMBL/GenBank/DDBJ whole genome shotgun (WGS) entry which is preliminary data.</text>
</comment>
<dbReference type="InterPro" id="IPR036028">
    <property type="entry name" value="SH3-like_dom_sf"/>
</dbReference>